<keyword evidence="2" id="KW-1185">Reference proteome</keyword>
<gene>
    <name evidence="1" type="ORF">PoB_003640300</name>
</gene>
<protein>
    <submittedName>
        <fullName evidence="1">Uncharacterized protein</fullName>
    </submittedName>
</protein>
<accession>A0AAV4ATL2</accession>
<evidence type="ECO:0000313" key="1">
    <source>
        <dbReference type="EMBL" id="GFO09898.1"/>
    </source>
</evidence>
<comment type="caution">
    <text evidence="1">The sequence shown here is derived from an EMBL/GenBank/DDBJ whole genome shotgun (WGS) entry which is preliminary data.</text>
</comment>
<organism evidence="1 2">
    <name type="scientific">Plakobranchus ocellatus</name>
    <dbReference type="NCBI Taxonomy" id="259542"/>
    <lineage>
        <taxon>Eukaryota</taxon>
        <taxon>Metazoa</taxon>
        <taxon>Spiralia</taxon>
        <taxon>Lophotrochozoa</taxon>
        <taxon>Mollusca</taxon>
        <taxon>Gastropoda</taxon>
        <taxon>Heterobranchia</taxon>
        <taxon>Euthyneura</taxon>
        <taxon>Panpulmonata</taxon>
        <taxon>Sacoglossa</taxon>
        <taxon>Placobranchoidea</taxon>
        <taxon>Plakobranchidae</taxon>
        <taxon>Plakobranchus</taxon>
    </lineage>
</organism>
<evidence type="ECO:0000313" key="2">
    <source>
        <dbReference type="Proteomes" id="UP000735302"/>
    </source>
</evidence>
<sequence>MSEVIRNRKAIKESVGIQNSKNSFGSPEHSSDGIVKLCPSLISFCEYKPRPGMARADQGHADFSSHSAASLDFWLQLNQGHKTALCAFKKHLCGEKREAVQIFRNLL</sequence>
<name>A0AAV4ATL2_9GAST</name>
<dbReference type="AlphaFoldDB" id="A0AAV4ATL2"/>
<dbReference type="Proteomes" id="UP000735302">
    <property type="component" value="Unassembled WGS sequence"/>
</dbReference>
<dbReference type="EMBL" id="BLXT01004129">
    <property type="protein sequence ID" value="GFO09898.1"/>
    <property type="molecule type" value="Genomic_DNA"/>
</dbReference>
<reference evidence="1 2" key="1">
    <citation type="journal article" date="2021" name="Elife">
        <title>Chloroplast acquisition without the gene transfer in kleptoplastic sea slugs, Plakobranchus ocellatus.</title>
        <authorList>
            <person name="Maeda T."/>
            <person name="Takahashi S."/>
            <person name="Yoshida T."/>
            <person name="Shimamura S."/>
            <person name="Takaki Y."/>
            <person name="Nagai Y."/>
            <person name="Toyoda A."/>
            <person name="Suzuki Y."/>
            <person name="Arimoto A."/>
            <person name="Ishii H."/>
            <person name="Satoh N."/>
            <person name="Nishiyama T."/>
            <person name="Hasebe M."/>
            <person name="Maruyama T."/>
            <person name="Minagawa J."/>
            <person name="Obokata J."/>
            <person name="Shigenobu S."/>
        </authorList>
    </citation>
    <scope>NUCLEOTIDE SEQUENCE [LARGE SCALE GENOMIC DNA]</scope>
</reference>
<proteinExistence type="predicted"/>